<dbReference type="AlphaFoldDB" id="A0A2I0LEC9"/>
<organism evidence="2 3">
    <name type="scientific">Punica granatum</name>
    <name type="common">Pomegranate</name>
    <dbReference type="NCBI Taxonomy" id="22663"/>
    <lineage>
        <taxon>Eukaryota</taxon>
        <taxon>Viridiplantae</taxon>
        <taxon>Streptophyta</taxon>
        <taxon>Embryophyta</taxon>
        <taxon>Tracheophyta</taxon>
        <taxon>Spermatophyta</taxon>
        <taxon>Magnoliopsida</taxon>
        <taxon>eudicotyledons</taxon>
        <taxon>Gunneridae</taxon>
        <taxon>Pentapetalae</taxon>
        <taxon>rosids</taxon>
        <taxon>malvids</taxon>
        <taxon>Myrtales</taxon>
        <taxon>Lythraceae</taxon>
        <taxon>Punica</taxon>
    </lineage>
</organism>
<reference evidence="2 3" key="1">
    <citation type="submission" date="2017-11" db="EMBL/GenBank/DDBJ databases">
        <title>De-novo sequencing of pomegranate (Punica granatum L.) genome.</title>
        <authorList>
            <person name="Akparov Z."/>
            <person name="Amiraslanov A."/>
            <person name="Hajiyeva S."/>
            <person name="Abbasov M."/>
            <person name="Kaur K."/>
            <person name="Hamwieh A."/>
            <person name="Solovyev V."/>
            <person name="Salamov A."/>
            <person name="Braich B."/>
            <person name="Kosarev P."/>
            <person name="Mahmoud A."/>
            <person name="Hajiyev E."/>
            <person name="Babayeva S."/>
            <person name="Izzatullayeva V."/>
            <person name="Mammadov A."/>
            <person name="Mammadov A."/>
            <person name="Sharifova S."/>
            <person name="Ojaghi J."/>
            <person name="Eynullazada K."/>
            <person name="Bayramov B."/>
            <person name="Abdulazimova A."/>
            <person name="Shahmuradov I."/>
        </authorList>
    </citation>
    <scope>NUCLEOTIDE SEQUENCE [LARGE SCALE GENOMIC DNA]</scope>
    <source>
        <strain evidence="3">cv. AG2017</strain>
        <tissue evidence="2">Leaf</tissue>
    </source>
</reference>
<proteinExistence type="predicted"/>
<dbReference type="EMBL" id="PGOL01000020">
    <property type="protein sequence ID" value="PKI79034.1"/>
    <property type="molecule type" value="Genomic_DNA"/>
</dbReference>
<feature type="region of interest" description="Disordered" evidence="1">
    <location>
        <begin position="107"/>
        <end position="149"/>
    </location>
</feature>
<feature type="region of interest" description="Disordered" evidence="1">
    <location>
        <begin position="180"/>
        <end position="201"/>
    </location>
</feature>
<evidence type="ECO:0000313" key="3">
    <source>
        <dbReference type="Proteomes" id="UP000233551"/>
    </source>
</evidence>
<evidence type="ECO:0000313" key="2">
    <source>
        <dbReference type="EMBL" id="PKI79034.1"/>
    </source>
</evidence>
<comment type="caution">
    <text evidence="2">The sequence shown here is derived from an EMBL/GenBank/DDBJ whole genome shotgun (WGS) entry which is preliminary data.</text>
</comment>
<feature type="compositionally biased region" description="Polar residues" evidence="1">
    <location>
        <begin position="180"/>
        <end position="197"/>
    </location>
</feature>
<gene>
    <name evidence="2" type="ORF">CRG98_000577</name>
</gene>
<dbReference type="Proteomes" id="UP000233551">
    <property type="component" value="Unassembled WGS sequence"/>
</dbReference>
<name>A0A2I0LEC9_PUNGR</name>
<protein>
    <submittedName>
        <fullName evidence="2">Uncharacterized protein</fullName>
    </submittedName>
</protein>
<keyword evidence="3" id="KW-1185">Reference proteome</keyword>
<evidence type="ECO:0000256" key="1">
    <source>
        <dbReference type="SAM" id="MobiDB-lite"/>
    </source>
</evidence>
<accession>A0A2I0LEC9</accession>
<sequence>MSNAQLNSIQFATRQTLSEFSMLWVPIALSVGQSARQTMRTGQKTVRLKNQRSREAPSFPASVGLEVSMKLATRISNRARKLPIDTNNITADPDVWDMFIKGKGKQKQHVDLEEGSDESDDPVHVAKPILTESRRRVPKRSQSKSSQMQECIDIFRESFTKNQQETPPSAKKIIGDHLANSMSRNGTSSANDNNPGDNENERRQRQYYVVDAGFSNIPARGNGIIRAISLSIIRQQRKKSYSTSAMRQSVMSSNVASVF</sequence>